<dbReference type="SMART" id="SM00353">
    <property type="entry name" value="HLH"/>
    <property type="match status" value="1"/>
</dbReference>
<evidence type="ECO:0000259" key="1">
    <source>
        <dbReference type="PROSITE" id="PS50888"/>
    </source>
</evidence>
<keyword evidence="3" id="KW-1185">Reference proteome</keyword>
<dbReference type="GO" id="GO:0007423">
    <property type="term" value="P:sensory organ development"/>
    <property type="evidence" value="ECO:0007669"/>
    <property type="project" value="TreeGrafter"/>
</dbReference>
<dbReference type="InterPro" id="IPR050359">
    <property type="entry name" value="bHLH_transcription_factors"/>
</dbReference>
<proteinExistence type="predicted"/>
<dbReference type="SUPFAM" id="SSF47459">
    <property type="entry name" value="HLH, helix-loop-helix DNA-binding domain"/>
    <property type="match status" value="1"/>
</dbReference>
<dbReference type="KEGG" id="vde:111249002"/>
<organism evidence="2 3">
    <name type="scientific">Varroa destructor</name>
    <name type="common">Honeybee mite</name>
    <dbReference type="NCBI Taxonomy" id="109461"/>
    <lineage>
        <taxon>Eukaryota</taxon>
        <taxon>Metazoa</taxon>
        <taxon>Ecdysozoa</taxon>
        <taxon>Arthropoda</taxon>
        <taxon>Chelicerata</taxon>
        <taxon>Arachnida</taxon>
        <taxon>Acari</taxon>
        <taxon>Parasitiformes</taxon>
        <taxon>Mesostigmata</taxon>
        <taxon>Gamasina</taxon>
        <taxon>Dermanyssoidea</taxon>
        <taxon>Varroidae</taxon>
        <taxon>Varroa</taxon>
    </lineage>
</organism>
<protein>
    <recommendedName>
        <fullName evidence="1">BHLH domain-containing protein</fullName>
    </recommendedName>
</protein>
<dbReference type="RefSeq" id="XP_022657970.1">
    <property type="nucleotide sequence ID" value="XM_022802235.1"/>
</dbReference>
<dbReference type="PANTHER" id="PTHR19290">
    <property type="entry name" value="BASIC HELIX-LOOP-HELIX PROTEIN NEUROGENIN-RELATED"/>
    <property type="match status" value="1"/>
</dbReference>
<dbReference type="Pfam" id="PF00010">
    <property type="entry name" value="HLH"/>
    <property type="match status" value="1"/>
</dbReference>
<dbReference type="FunCoup" id="A0A7M7KA35">
    <property type="interactions" value="1"/>
</dbReference>
<name>A0A7M7KA35_VARDE</name>
<dbReference type="PROSITE" id="PS50888">
    <property type="entry name" value="BHLH"/>
    <property type="match status" value="1"/>
</dbReference>
<dbReference type="OrthoDB" id="10519144at2759"/>
<dbReference type="InParanoid" id="A0A7M7KA35"/>
<reference evidence="2" key="1">
    <citation type="submission" date="2021-01" db="UniProtKB">
        <authorList>
            <consortium name="EnsemblMetazoa"/>
        </authorList>
    </citation>
    <scope>IDENTIFICATION</scope>
</reference>
<dbReference type="InterPro" id="IPR011598">
    <property type="entry name" value="bHLH_dom"/>
</dbReference>
<dbReference type="PANTHER" id="PTHR19290:SF163">
    <property type="entry name" value="BASIC HELIX-LOOP-HELIX NEURAL TRANSCRIPTION FACTOR TAP"/>
    <property type="match status" value="1"/>
</dbReference>
<dbReference type="GeneID" id="111249002"/>
<dbReference type="InterPro" id="IPR036638">
    <property type="entry name" value="HLH_DNA-bd_sf"/>
</dbReference>
<dbReference type="Proteomes" id="UP000594260">
    <property type="component" value="Unplaced"/>
</dbReference>
<accession>A0A7M7KA35</accession>
<dbReference type="EnsemblMetazoa" id="XM_022802235">
    <property type="protein sequence ID" value="XP_022657970"/>
    <property type="gene ID" value="LOC111249002"/>
</dbReference>
<sequence>MLFGPIDTELSRPLRETVSSCALQENIESFPQKRKNSMSYQCHDEATVMDSIVQHKAKRSRRLRANDRERNRMHNLNDALDRLRTVLPVCVTPSSSSPAVSQDSSLSEHMDVNMERDDPLKLTKIETLRFAHNYIYALTKTLKMLDGQCSPDPLLAAVALQGSQTKTCASHLKHSMRRRLSNIQLDLEFDLKASNLTTTTTPTTGLPIDISMPTGVVSDHTVSCPVTSLPAGSSNCDLIFGTTSESNFSSTPSSPLSDYGFNQQLSPSGYYTENSFYQS</sequence>
<evidence type="ECO:0000313" key="3">
    <source>
        <dbReference type="Proteomes" id="UP000594260"/>
    </source>
</evidence>
<dbReference type="AlphaFoldDB" id="A0A7M7KA35"/>
<dbReference type="GO" id="GO:0046983">
    <property type="term" value="F:protein dimerization activity"/>
    <property type="evidence" value="ECO:0007669"/>
    <property type="project" value="InterPro"/>
</dbReference>
<dbReference type="GO" id="GO:0005634">
    <property type="term" value="C:nucleus"/>
    <property type="evidence" value="ECO:0007669"/>
    <property type="project" value="TreeGrafter"/>
</dbReference>
<dbReference type="Gene3D" id="4.10.280.10">
    <property type="entry name" value="Helix-loop-helix DNA-binding domain"/>
    <property type="match status" value="1"/>
</dbReference>
<feature type="domain" description="BHLH" evidence="1">
    <location>
        <begin position="60"/>
        <end position="138"/>
    </location>
</feature>
<dbReference type="GO" id="GO:0000981">
    <property type="term" value="F:DNA-binding transcription factor activity, RNA polymerase II-specific"/>
    <property type="evidence" value="ECO:0007669"/>
    <property type="project" value="TreeGrafter"/>
</dbReference>
<evidence type="ECO:0000313" key="2">
    <source>
        <dbReference type="EnsemblMetazoa" id="XP_022657970"/>
    </source>
</evidence>
<dbReference type="GO" id="GO:0070888">
    <property type="term" value="F:E-box binding"/>
    <property type="evidence" value="ECO:0007669"/>
    <property type="project" value="TreeGrafter"/>
</dbReference>
<dbReference type="GO" id="GO:0045944">
    <property type="term" value="P:positive regulation of transcription by RNA polymerase II"/>
    <property type="evidence" value="ECO:0007669"/>
    <property type="project" value="TreeGrafter"/>
</dbReference>
<dbReference type="GO" id="GO:0061564">
    <property type="term" value="P:axon development"/>
    <property type="evidence" value="ECO:0007669"/>
    <property type="project" value="TreeGrafter"/>
</dbReference>